<proteinExistence type="predicted"/>
<evidence type="ECO:0000313" key="3">
    <source>
        <dbReference type="Proteomes" id="UP000237000"/>
    </source>
</evidence>
<comment type="caution">
    <text evidence="2">The sequence shown here is derived from an EMBL/GenBank/DDBJ whole genome shotgun (WGS) entry which is preliminary data.</text>
</comment>
<sequence>MTNNGDFSTTKLWNTTISLRISHFFVTILTSFLDFDTLVHHSHSNISPCESSSSSQRGTGHLKSCYV</sequence>
<dbReference type="InParanoid" id="A0A2P5F913"/>
<evidence type="ECO:0000256" key="1">
    <source>
        <dbReference type="SAM" id="MobiDB-lite"/>
    </source>
</evidence>
<organism evidence="2 3">
    <name type="scientific">Trema orientale</name>
    <name type="common">Charcoal tree</name>
    <name type="synonym">Celtis orientalis</name>
    <dbReference type="NCBI Taxonomy" id="63057"/>
    <lineage>
        <taxon>Eukaryota</taxon>
        <taxon>Viridiplantae</taxon>
        <taxon>Streptophyta</taxon>
        <taxon>Embryophyta</taxon>
        <taxon>Tracheophyta</taxon>
        <taxon>Spermatophyta</taxon>
        <taxon>Magnoliopsida</taxon>
        <taxon>eudicotyledons</taxon>
        <taxon>Gunneridae</taxon>
        <taxon>Pentapetalae</taxon>
        <taxon>rosids</taxon>
        <taxon>fabids</taxon>
        <taxon>Rosales</taxon>
        <taxon>Cannabaceae</taxon>
        <taxon>Trema</taxon>
    </lineage>
</organism>
<gene>
    <name evidence="2" type="ORF">TorRG33x02_099920</name>
</gene>
<feature type="region of interest" description="Disordered" evidence="1">
    <location>
        <begin position="44"/>
        <end position="67"/>
    </location>
</feature>
<dbReference type="AlphaFoldDB" id="A0A2P5F913"/>
<protein>
    <submittedName>
        <fullName evidence="2">Uncharacterized protein</fullName>
    </submittedName>
</protein>
<name>A0A2P5F913_TREOI</name>
<evidence type="ECO:0000313" key="2">
    <source>
        <dbReference type="EMBL" id="PON94254.1"/>
    </source>
</evidence>
<keyword evidence="3" id="KW-1185">Reference proteome</keyword>
<accession>A0A2P5F913</accession>
<feature type="compositionally biased region" description="Low complexity" evidence="1">
    <location>
        <begin position="44"/>
        <end position="55"/>
    </location>
</feature>
<dbReference type="Proteomes" id="UP000237000">
    <property type="component" value="Unassembled WGS sequence"/>
</dbReference>
<reference evidence="3" key="1">
    <citation type="submission" date="2016-06" db="EMBL/GenBank/DDBJ databases">
        <title>Parallel loss of symbiosis genes in relatives of nitrogen-fixing non-legume Parasponia.</title>
        <authorList>
            <person name="Van Velzen R."/>
            <person name="Holmer R."/>
            <person name="Bu F."/>
            <person name="Rutten L."/>
            <person name="Van Zeijl A."/>
            <person name="Liu W."/>
            <person name="Santuari L."/>
            <person name="Cao Q."/>
            <person name="Sharma T."/>
            <person name="Shen D."/>
            <person name="Roswanjaya Y."/>
            <person name="Wardhani T."/>
            <person name="Kalhor M.S."/>
            <person name="Jansen J."/>
            <person name="Van den Hoogen J."/>
            <person name="Gungor B."/>
            <person name="Hartog M."/>
            <person name="Hontelez J."/>
            <person name="Verver J."/>
            <person name="Yang W.-C."/>
            <person name="Schijlen E."/>
            <person name="Repin R."/>
            <person name="Schilthuizen M."/>
            <person name="Schranz E."/>
            <person name="Heidstra R."/>
            <person name="Miyata K."/>
            <person name="Fedorova E."/>
            <person name="Kohlen W."/>
            <person name="Bisseling T."/>
            <person name="Smit S."/>
            <person name="Geurts R."/>
        </authorList>
    </citation>
    <scope>NUCLEOTIDE SEQUENCE [LARGE SCALE GENOMIC DNA]</scope>
    <source>
        <strain evidence="3">cv. RG33-2</strain>
    </source>
</reference>
<dbReference type="EMBL" id="JXTC01000053">
    <property type="protein sequence ID" value="PON94254.1"/>
    <property type="molecule type" value="Genomic_DNA"/>
</dbReference>